<accession>A0ABN2MPH2</accession>
<feature type="compositionally biased region" description="Acidic residues" evidence="1">
    <location>
        <begin position="159"/>
        <end position="168"/>
    </location>
</feature>
<proteinExistence type="predicted"/>
<name>A0ABN2MPH2_9MICO</name>
<reference evidence="2 3" key="1">
    <citation type="journal article" date="2019" name="Int. J. Syst. Evol. Microbiol.">
        <title>The Global Catalogue of Microorganisms (GCM) 10K type strain sequencing project: providing services to taxonomists for standard genome sequencing and annotation.</title>
        <authorList>
            <consortium name="The Broad Institute Genomics Platform"/>
            <consortium name="The Broad Institute Genome Sequencing Center for Infectious Disease"/>
            <person name="Wu L."/>
            <person name="Ma J."/>
        </authorList>
    </citation>
    <scope>NUCLEOTIDE SEQUENCE [LARGE SCALE GENOMIC DNA]</scope>
    <source>
        <strain evidence="2 3">JCM 14323</strain>
    </source>
</reference>
<keyword evidence="3" id="KW-1185">Reference proteome</keyword>
<feature type="region of interest" description="Disordered" evidence="1">
    <location>
        <begin position="145"/>
        <end position="168"/>
    </location>
</feature>
<evidence type="ECO:0000313" key="3">
    <source>
        <dbReference type="Proteomes" id="UP001501746"/>
    </source>
</evidence>
<sequence length="168" mass="18389">MHTVTQTPVSPAVGGPLPAERARPSVVGGRRVFDAPTGLLASRLEPRFGSAEIVGLATCYASTTYTAIHSRLHRERGSASRHRCIICNERPATAWACYPCRAPVEGRNASGRAVTFSTDLRDYRPLCSSCHRSYDALRARSRRAPAPISPPVEPALFDLDPDDDWTMR</sequence>
<dbReference type="Proteomes" id="UP001501746">
    <property type="component" value="Unassembled WGS sequence"/>
</dbReference>
<evidence type="ECO:0000256" key="1">
    <source>
        <dbReference type="SAM" id="MobiDB-lite"/>
    </source>
</evidence>
<comment type="caution">
    <text evidence="2">The sequence shown here is derived from an EMBL/GenBank/DDBJ whole genome shotgun (WGS) entry which is preliminary data.</text>
</comment>
<gene>
    <name evidence="2" type="ORF">GCM10009750_17080</name>
</gene>
<organism evidence="2 3">
    <name type="scientific">Agromyces salentinus</name>
    <dbReference type="NCBI Taxonomy" id="269421"/>
    <lineage>
        <taxon>Bacteria</taxon>
        <taxon>Bacillati</taxon>
        <taxon>Actinomycetota</taxon>
        <taxon>Actinomycetes</taxon>
        <taxon>Micrococcales</taxon>
        <taxon>Microbacteriaceae</taxon>
        <taxon>Agromyces</taxon>
    </lineage>
</organism>
<protein>
    <submittedName>
        <fullName evidence="2">Uncharacterized protein</fullName>
    </submittedName>
</protein>
<feature type="region of interest" description="Disordered" evidence="1">
    <location>
        <begin position="1"/>
        <end position="22"/>
    </location>
</feature>
<dbReference type="EMBL" id="BAAANK010000004">
    <property type="protein sequence ID" value="GAA1833339.1"/>
    <property type="molecule type" value="Genomic_DNA"/>
</dbReference>
<evidence type="ECO:0000313" key="2">
    <source>
        <dbReference type="EMBL" id="GAA1833339.1"/>
    </source>
</evidence>